<gene>
    <name evidence="2" type="ORF">P7K49_027224</name>
</gene>
<comment type="caution">
    <text evidence="2">The sequence shown here is derived from an EMBL/GenBank/DDBJ whole genome shotgun (WGS) entry which is preliminary data.</text>
</comment>
<accession>A0ABQ9U9B8</accession>
<protein>
    <submittedName>
        <fullName evidence="2">Uncharacterized protein</fullName>
    </submittedName>
</protein>
<feature type="non-terminal residue" evidence="2">
    <location>
        <position position="98"/>
    </location>
</feature>
<evidence type="ECO:0000313" key="3">
    <source>
        <dbReference type="Proteomes" id="UP001266305"/>
    </source>
</evidence>
<evidence type="ECO:0000256" key="1">
    <source>
        <dbReference type="SAM" id="MobiDB-lite"/>
    </source>
</evidence>
<dbReference type="EMBL" id="JASSZA010000014">
    <property type="protein sequence ID" value="KAK2093486.1"/>
    <property type="molecule type" value="Genomic_DNA"/>
</dbReference>
<reference evidence="2 3" key="1">
    <citation type="submission" date="2023-05" db="EMBL/GenBank/DDBJ databases">
        <title>B98-5 Cell Line De Novo Hybrid Assembly: An Optical Mapping Approach.</title>
        <authorList>
            <person name="Kananen K."/>
            <person name="Auerbach J.A."/>
            <person name="Kautto E."/>
            <person name="Blachly J.S."/>
        </authorList>
    </citation>
    <scope>NUCLEOTIDE SEQUENCE [LARGE SCALE GENOMIC DNA]</scope>
    <source>
        <strain evidence="2">B95-8</strain>
        <tissue evidence="2">Cell line</tissue>
    </source>
</reference>
<keyword evidence="3" id="KW-1185">Reference proteome</keyword>
<evidence type="ECO:0000313" key="2">
    <source>
        <dbReference type="EMBL" id="KAK2093486.1"/>
    </source>
</evidence>
<dbReference type="Proteomes" id="UP001266305">
    <property type="component" value="Unassembled WGS sequence"/>
</dbReference>
<sequence length="98" mass="10395">AGEARRAPRPGQFASCLLLREVPRTPPRPAEPLAPQRPGAATTPFLAQPWGRGWPRARASSRFSGRQRPLGHQPAAAWAPSALPLVAPGSAGLRPPLQ</sequence>
<name>A0ABQ9U9B8_SAGOE</name>
<organism evidence="2 3">
    <name type="scientific">Saguinus oedipus</name>
    <name type="common">Cotton-top tamarin</name>
    <name type="synonym">Oedipomidas oedipus</name>
    <dbReference type="NCBI Taxonomy" id="9490"/>
    <lineage>
        <taxon>Eukaryota</taxon>
        <taxon>Metazoa</taxon>
        <taxon>Chordata</taxon>
        <taxon>Craniata</taxon>
        <taxon>Vertebrata</taxon>
        <taxon>Euteleostomi</taxon>
        <taxon>Mammalia</taxon>
        <taxon>Eutheria</taxon>
        <taxon>Euarchontoglires</taxon>
        <taxon>Primates</taxon>
        <taxon>Haplorrhini</taxon>
        <taxon>Platyrrhini</taxon>
        <taxon>Cebidae</taxon>
        <taxon>Callitrichinae</taxon>
        <taxon>Saguinus</taxon>
    </lineage>
</organism>
<feature type="region of interest" description="Disordered" evidence="1">
    <location>
        <begin position="21"/>
        <end position="75"/>
    </location>
</feature>
<proteinExistence type="predicted"/>
<feature type="non-terminal residue" evidence="2">
    <location>
        <position position="1"/>
    </location>
</feature>